<dbReference type="HOGENOM" id="CLU_2706247_0_0_1"/>
<protein>
    <submittedName>
        <fullName evidence="1">Uncharacterized protein</fullName>
    </submittedName>
</protein>
<gene>
    <name evidence="1" type="ORF">O9G_006148</name>
    <name evidence="2" type="ORF">ROZALSC1DRAFT_31277</name>
</gene>
<reference evidence="1 3" key="1">
    <citation type="journal article" date="2013" name="Curr. Biol.">
        <title>Shared signatures of parasitism and phylogenomics unite Cryptomycota and microsporidia.</title>
        <authorList>
            <person name="James T.Y."/>
            <person name="Pelin A."/>
            <person name="Bonen L."/>
            <person name="Ahrendt S."/>
            <person name="Sain D."/>
            <person name="Corradi N."/>
            <person name="Stajich J.E."/>
        </authorList>
    </citation>
    <scope>NUCLEOTIDE SEQUENCE [LARGE SCALE GENOMIC DNA]</scope>
    <source>
        <strain evidence="1 3">CSF55</strain>
        <strain evidence="1 3">CSF55</strain>
    </source>
</reference>
<evidence type="ECO:0000313" key="3">
    <source>
        <dbReference type="Proteomes" id="UP000030755"/>
    </source>
</evidence>
<keyword evidence="3" id="KW-1185">Reference proteome</keyword>
<reference evidence="2" key="3">
    <citation type="submission" date="2018-08" db="EMBL/GenBank/DDBJ databases">
        <title>Leveraging single-cell genomics to expand the Fungal Tree of Life.</title>
        <authorList>
            <consortium name="DOE Joint Genome Institute"/>
            <person name="Ahrendt S.R."/>
            <person name="Quandt C.A."/>
            <person name="Ciobanu D."/>
            <person name="Clum A."/>
            <person name="Salamov A."/>
            <person name="Andreopoulos B."/>
            <person name="Cheng J.-F."/>
            <person name="Woyke T."/>
            <person name="Pelin A."/>
            <person name="Henrissat B."/>
            <person name="Reynolds N."/>
            <person name="Benny G.L."/>
            <person name="Smith M.E."/>
            <person name="James T.Y."/>
            <person name="Grigoriev I.V."/>
        </authorList>
    </citation>
    <scope>NUCLEOTIDE SEQUENCE</scope>
    <source>
        <strain evidence="2">CSF55</strain>
    </source>
</reference>
<dbReference type="Proteomes" id="UP000281549">
    <property type="component" value="Unassembled WGS sequence"/>
</dbReference>
<name>A0A075B021_ROZAC</name>
<reference evidence="4" key="2">
    <citation type="journal article" date="2018" name="Nat. Microbiol.">
        <title>Leveraging single-cell genomics to expand the fungal tree of life.</title>
        <authorList>
            <person name="Ahrendt S.R."/>
            <person name="Quandt C.A."/>
            <person name="Ciobanu D."/>
            <person name="Clum A."/>
            <person name="Salamov A."/>
            <person name="Andreopoulos B."/>
            <person name="Cheng J.F."/>
            <person name="Woyke T."/>
            <person name="Pelin A."/>
            <person name="Henrissat B."/>
            <person name="Reynolds N.K."/>
            <person name="Benny G.L."/>
            <person name="Smith M.E."/>
            <person name="James T.Y."/>
            <person name="Grigoriev I.V."/>
        </authorList>
    </citation>
    <scope>NUCLEOTIDE SEQUENCE [LARGE SCALE GENOMIC DNA]</scope>
    <source>
        <strain evidence="4">CSF55</strain>
    </source>
</reference>
<dbReference type="EMBL" id="ML006180">
    <property type="protein sequence ID" value="RKP16868.1"/>
    <property type="molecule type" value="Genomic_DNA"/>
</dbReference>
<proteinExistence type="predicted"/>
<dbReference type="EMBL" id="KE560704">
    <property type="protein sequence ID" value="EPZ35938.1"/>
    <property type="molecule type" value="Genomic_DNA"/>
</dbReference>
<evidence type="ECO:0000313" key="2">
    <source>
        <dbReference type="EMBL" id="RKP16868.1"/>
    </source>
</evidence>
<dbReference type="Proteomes" id="UP000030755">
    <property type="component" value="Unassembled WGS sequence"/>
</dbReference>
<dbReference type="AlphaFoldDB" id="A0A075B021"/>
<evidence type="ECO:0000313" key="4">
    <source>
        <dbReference type="Proteomes" id="UP000281549"/>
    </source>
</evidence>
<evidence type="ECO:0000313" key="1">
    <source>
        <dbReference type="EMBL" id="EPZ35938.1"/>
    </source>
</evidence>
<sequence>MKRQKLDEHTEEHILVGYDLSERNYRLRVGKTKEDLLNNEIVDEVIMNQETSTNKQYNCKEDLNKLLVNSIIH</sequence>
<accession>A0A075B021</accession>
<organism evidence="1 3">
    <name type="scientific">Rozella allomycis (strain CSF55)</name>
    <dbReference type="NCBI Taxonomy" id="988480"/>
    <lineage>
        <taxon>Eukaryota</taxon>
        <taxon>Fungi</taxon>
        <taxon>Fungi incertae sedis</taxon>
        <taxon>Cryptomycota</taxon>
        <taxon>Cryptomycota incertae sedis</taxon>
        <taxon>Rozella</taxon>
    </lineage>
</organism>